<dbReference type="InterPro" id="IPR013221">
    <property type="entry name" value="Mur_ligase_cen"/>
</dbReference>
<dbReference type="PANTHER" id="PTHR43692:SF1">
    <property type="entry name" value="UDP-N-ACETYLMURAMOYLALANINE--D-GLUTAMATE LIGASE"/>
    <property type="match status" value="1"/>
</dbReference>
<sequence length="459" mass="50753">MEAVKNIVILGAGESGVGAALLAQHKGFNVFVSDGGVLKERYRKDLNAAGIEFEEGKHTVKQILEADLIIKSPGIADKVDIVKKAREKGVEIIDEIEFASRYTKAKTIAITGTNGKTTTTLLTYHLLKEAGYNVGLAGNVGHSFARQVIKDNFDIYVLEVSSFQIDGMNTFKPDVAILLNITPDHLDRYDYSFQKYVNSKFRIIEKMTHEECFIYFADKGPIEEELARRNVEASIFAISLVENVKNGAFLDEDHLVFNIESKKKSHKIPVNQVSLIGKHNMVNSMAAVLTTLTMEAPMEKVVKALKTFKNAPHRLEKVATIDDVLFINDSKATNVDSVYYALEGIEAPIVWIAGGLDKGNDYDRIEALVKDKVKALICLGKDNTKLTDYFTGKVASIRQTQSVNDAARWGADLSAPGDVVLLSPACASFDLFRNYEDRGEQFKDAVVQLKNHVGRGQSV</sequence>
<dbReference type="Pfam" id="PF08245">
    <property type="entry name" value="Mur_ligase_M"/>
    <property type="match status" value="1"/>
</dbReference>
<dbReference type="SUPFAM" id="SSF53623">
    <property type="entry name" value="MurD-like peptide ligases, catalytic domain"/>
    <property type="match status" value="1"/>
</dbReference>
<dbReference type="EC" id="6.3.2.9" evidence="9 10"/>
<keyword evidence="5 9" id="KW-0132">Cell division</keyword>
<comment type="function">
    <text evidence="9 10">Cell wall formation. Catalyzes the addition of glutamate to the nucleotide precursor UDP-N-acetylmuramoyl-L-alanine (UMA).</text>
</comment>
<dbReference type="HAMAP" id="MF_00639">
    <property type="entry name" value="MurD"/>
    <property type="match status" value="1"/>
</dbReference>
<evidence type="ECO:0000256" key="8">
    <source>
        <dbReference type="ARBA" id="ARBA00023306"/>
    </source>
</evidence>
<dbReference type="RefSeq" id="WP_317487710.1">
    <property type="nucleotide sequence ID" value="NZ_CP136051.1"/>
</dbReference>
<keyword evidence="6 9" id="KW-0547">Nucleotide-binding</keyword>
<evidence type="ECO:0000256" key="10">
    <source>
        <dbReference type="RuleBase" id="RU003664"/>
    </source>
</evidence>
<dbReference type="PANTHER" id="PTHR43692">
    <property type="entry name" value="UDP-N-ACETYLMURAMOYLALANINE--D-GLUTAMATE LIGASE"/>
    <property type="match status" value="1"/>
</dbReference>
<dbReference type="InterPro" id="IPR005762">
    <property type="entry name" value="MurD"/>
</dbReference>
<dbReference type="InterPro" id="IPR036615">
    <property type="entry name" value="Mur_ligase_C_dom_sf"/>
</dbReference>
<evidence type="ECO:0000256" key="6">
    <source>
        <dbReference type="ARBA" id="ARBA00022741"/>
    </source>
</evidence>
<evidence type="ECO:0000256" key="9">
    <source>
        <dbReference type="HAMAP-Rule" id="MF_00639"/>
    </source>
</evidence>
<organism evidence="13 14">
    <name type="scientific">Imperialibacter roseus</name>
    <dbReference type="NCBI Taxonomy" id="1324217"/>
    <lineage>
        <taxon>Bacteria</taxon>
        <taxon>Pseudomonadati</taxon>
        <taxon>Bacteroidota</taxon>
        <taxon>Cytophagia</taxon>
        <taxon>Cytophagales</taxon>
        <taxon>Flammeovirgaceae</taxon>
        <taxon>Imperialibacter</taxon>
    </lineage>
</organism>
<dbReference type="SUPFAM" id="SSF53244">
    <property type="entry name" value="MurD-like peptide ligases, peptide-binding domain"/>
    <property type="match status" value="1"/>
</dbReference>
<keyword evidence="7 9" id="KW-0067">ATP-binding</keyword>
<evidence type="ECO:0000313" key="14">
    <source>
        <dbReference type="Proteomes" id="UP001302349"/>
    </source>
</evidence>
<dbReference type="GO" id="GO:0008764">
    <property type="term" value="F:UDP-N-acetylmuramoylalanine-D-glutamate ligase activity"/>
    <property type="evidence" value="ECO:0007669"/>
    <property type="project" value="UniProtKB-EC"/>
</dbReference>
<dbReference type="InterPro" id="IPR018109">
    <property type="entry name" value="Folylpolyglutamate_synth_CS"/>
</dbReference>
<evidence type="ECO:0000256" key="7">
    <source>
        <dbReference type="ARBA" id="ARBA00022840"/>
    </source>
</evidence>
<evidence type="ECO:0000256" key="4">
    <source>
        <dbReference type="ARBA" id="ARBA00022598"/>
    </source>
</evidence>
<dbReference type="Gene3D" id="3.40.50.720">
    <property type="entry name" value="NAD(P)-binding Rossmann-like Domain"/>
    <property type="match status" value="1"/>
</dbReference>
<dbReference type="PROSITE" id="PS01011">
    <property type="entry name" value="FOLYLPOLYGLU_SYNT_1"/>
    <property type="match status" value="1"/>
</dbReference>
<evidence type="ECO:0000259" key="11">
    <source>
        <dbReference type="Pfam" id="PF02875"/>
    </source>
</evidence>
<name>A0ABZ0IMV6_9BACT</name>
<dbReference type="InterPro" id="IPR004101">
    <property type="entry name" value="Mur_ligase_C"/>
</dbReference>
<evidence type="ECO:0000256" key="1">
    <source>
        <dbReference type="ARBA" id="ARBA00004496"/>
    </source>
</evidence>
<comment type="catalytic activity">
    <reaction evidence="9 10">
        <text>UDP-N-acetyl-alpha-D-muramoyl-L-alanine + D-glutamate + ATP = UDP-N-acetyl-alpha-D-muramoyl-L-alanyl-D-glutamate + ADP + phosphate + H(+)</text>
        <dbReference type="Rhea" id="RHEA:16429"/>
        <dbReference type="ChEBI" id="CHEBI:15378"/>
        <dbReference type="ChEBI" id="CHEBI:29986"/>
        <dbReference type="ChEBI" id="CHEBI:30616"/>
        <dbReference type="ChEBI" id="CHEBI:43474"/>
        <dbReference type="ChEBI" id="CHEBI:83898"/>
        <dbReference type="ChEBI" id="CHEBI:83900"/>
        <dbReference type="ChEBI" id="CHEBI:456216"/>
        <dbReference type="EC" id="6.3.2.9"/>
    </reaction>
</comment>
<comment type="similarity">
    <text evidence="9">Belongs to the MurCDEF family.</text>
</comment>
<keyword evidence="3 9" id="KW-0963">Cytoplasm</keyword>
<keyword evidence="9 10" id="KW-0133">Cell shape</keyword>
<reference evidence="13 14" key="1">
    <citation type="journal article" date="2023" name="Microbiol. Resour. Announc.">
        <title>Complete Genome Sequence of Imperialibacter roseus strain P4T.</title>
        <authorList>
            <person name="Tizabi D.R."/>
            <person name="Bachvaroff T."/>
            <person name="Hill R.T."/>
        </authorList>
    </citation>
    <scope>NUCLEOTIDE SEQUENCE [LARGE SCALE GENOMIC DNA]</scope>
    <source>
        <strain evidence="13 14">P4T</strain>
    </source>
</reference>
<keyword evidence="14" id="KW-1185">Reference proteome</keyword>
<feature type="domain" description="Mur ligase central" evidence="12">
    <location>
        <begin position="110"/>
        <end position="289"/>
    </location>
</feature>
<dbReference type="Proteomes" id="UP001302349">
    <property type="component" value="Chromosome"/>
</dbReference>
<dbReference type="NCBIfam" id="TIGR01087">
    <property type="entry name" value="murD"/>
    <property type="match status" value="1"/>
</dbReference>
<comment type="pathway">
    <text evidence="2 9 10">Cell wall biogenesis; peptidoglycan biosynthesis.</text>
</comment>
<evidence type="ECO:0000259" key="12">
    <source>
        <dbReference type="Pfam" id="PF08245"/>
    </source>
</evidence>
<accession>A0ABZ0IMV6</accession>
<dbReference type="Pfam" id="PF02875">
    <property type="entry name" value="Mur_ligase_C"/>
    <property type="match status" value="1"/>
</dbReference>
<dbReference type="Pfam" id="PF21377">
    <property type="entry name" value="MurD_N"/>
    <property type="match status" value="1"/>
</dbReference>
<gene>
    <name evidence="9 13" type="primary">murD</name>
    <name evidence="13" type="ORF">RT717_17660</name>
</gene>
<evidence type="ECO:0000256" key="5">
    <source>
        <dbReference type="ARBA" id="ARBA00022618"/>
    </source>
</evidence>
<keyword evidence="8 9" id="KW-0131">Cell cycle</keyword>
<dbReference type="EMBL" id="CP136051">
    <property type="protein sequence ID" value="WOK04912.1"/>
    <property type="molecule type" value="Genomic_DNA"/>
</dbReference>
<evidence type="ECO:0000256" key="2">
    <source>
        <dbReference type="ARBA" id="ARBA00004752"/>
    </source>
</evidence>
<dbReference type="Gene3D" id="3.90.190.20">
    <property type="entry name" value="Mur ligase, C-terminal domain"/>
    <property type="match status" value="1"/>
</dbReference>
<dbReference type="SUPFAM" id="SSF51984">
    <property type="entry name" value="MurCD N-terminal domain"/>
    <property type="match status" value="1"/>
</dbReference>
<dbReference type="Gene3D" id="3.40.1190.10">
    <property type="entry name" value="Mur-like, catalytic domain"/>
    <property type="match status" value="1"/>
</dbReference>
<feature type="domain" description="Mur ligase C-terminal" evidence="11">
    <location>
        <begin position="313"/>
        <end position="426"/>
    </location>
</feature>
<keyword evidence="9 10" id="KW-0573">Peptidoglycan synthesis</keyword>
<protein>
    <recommendedName>
        <fullName evidence="9 10">UDP-N-acetylmuramoylalanine--D-glutamate ligase</fullName>
        <ecNumber evidence="9 10">6.3.2.9</ecNumber>
    </recommendedName>
    <alternativeName>
        <fullName evidence="9">D-glutamic acid-adding enzyme</fullName>
    </alternativeName>
    <alternativeName>
        <fullName evidence="9">UDP-N-acetylmuramoyl-L-alanyl-D-glutamate synthetase</fullName>
    </alternativeName>
</protein>
<keyword evidence="4 9" id="KW-0436">Ligase</keyword>
<comment type="subcellular location">
    <subcellularLocation>
        <location evidence="1 9 10">Cytoplasm</location>
    </subcellularLocation>
</comment>
<evidence type="ECO:0000256" key="3">
    <source>
        <dbReference type="ARBA" id="ARBA00022490"/>
    </source>
</evidence>
<dbReference type="InterPro" id="IPR036565">
    <property type="entry name" value="Mur-like_cat_sf"/>
</dbReference>
<evidence type="ECO:0000313" key="13">
    <source>
        <dbReference type="EMBL" id="WOK04912.1"/>
    </source>
</evidence>
<feature type="binding site" evidence="9">
    <location>
        <begin position="112"/>
        <end position="118"/>
    </location>
    <ligand>
        <name>ATP</name>
        <dbReference type="ChEBI" id="CHEBI:30616"/>
    </ligand>
</feature>
<keyword evidence="9 10" id="KW-0961">Cell wall biogenesis/degradation</keyword>
<proteinExistence type="inferred from homology"/>